<evidence type="ECO:0000256" key="1">
    <source>
        <dbReference type="ARBA" id="ARBA00006525"/>
    </source>
</evidence>
<evidence type="ECO:0000313" key="4">
    <source>
        <dbReference type="EMBL" id="MBB5597558.1"/>
    </source>
</evidence>
<dbReference type="Gene3D" id="3.40.50.450">
    <property type="match status" value="1"/>
</dbReference>
<evidence type="ECO:0000313" key="5">
    <source>
        <dbReference type="Proteomes" id="UP000523863"/>
    </source>
</evidence>
<dbReference type="RefSeq" id="WP_183640607.1">
    <property type="nucleotide sequence ID" value="NZ_CANLFI010000001.1"/>
</dbReference>
<organism evidence="4 5">
    <name type="scientific">Neomicrococcus lactis</name>
    <dbReference type="NCBI Taxonomy" id="732241"/>
    <lineage>
        <taxon>Bacteria</taxon>
        <taxon>Bacillati</taxon>
        <taxon>Actinomycetota</taxon>
        <taxon>Actinomycetes</taxon>
        <taxon>Micrococcales</taxon>
        <taxon>Micrococcaceae</taxon>
        <taxon>Neomicrococcus</taxon>
    </lineage>
</organism>
<sequence>MNPSLSTNVQEHLSARPQPSATSIAAAGLSRMIEPGDVIGKALVEVSGMVDAYAFITHSTQPISGSLLQSMSELLEAWGHRKGIKLLREATERWRTRTNHEAVLQSLRYMEQLGGGLLTPDEPLWPQQLSDLEFNAPFCLWWRGSKPPLLWPSAERMVSLVGSRDATSYGNSVAVELGSGLAQADVTVVSGGAYGIDAMAHRGALTAEDPEAATFPTIAVMAGGLDRYYPAGNTDLMDEIRTCGVLISETPPGTAPTRWRFLQRNRLIAALTAATVVIEARWRSGALSTAHHALLLGRGLGAVPGPVTSASSQGCLKLLKDGAELIRDAQDIRLLMNDSDGYAPQETDQSFMKSEPRAHDQLSVNDLMLMDALPIRGWSTVDHLSEVAGLNIGGVLSGLARLQIQGLAVTREGSWQKAK</sequence>
<name>A0A7W9DAE2_9MICC</name>
<keyword evidence="5" id="KW-1185">Reference proteome</keyword>
<accession>A0A7W9DAE2</accession>
<dbReference type="Proteomes" id="UP000523863">
    <property type="component" value="Unassembled WGS sequence"/>
</dbReference>
<dbReference type="SUPFAM" id="SSF102405">
    <property type="entry name" value="MCP/YpsA-like"/>
    <property type="match status" value="1"/>
</dbReference>
<dbReference type="EMBL" id="JACHBL010000001">
    <property type="protein sequence ID" value="MBB5597558.1"/>
    <property type="molecule type" value="Genomic_DNA"/>
</dbReference>
<dbReference type="NCBIfam" id="TIGR00732">
    <property type="entry name" value="dprA"/>
    <property type="match status" value="1"/>
</dbReference>
<feature type="domain" description="Smf/DprA SLOG" evidence="3">
    <location>
        <begin position="117"/>
        <end position="333"/>
    </location>
</feature>
<dbReference type="InterPro" id="IPR057666">
    <property type="entry name" value="DrpA_SLOG"/>
</dbReference>
<dbReference type="InterPro" id="IPR003488">
    <property type="entry name" value="DprA"/>
</dbReference>
<dbReference type="PANTHER" id="PTHR43022">
    <property type="entry name" value="PROTEIN SMF"/>
    <property type="match status" value="1"/>
</dbReference>
<evidence type="ECO:0000259" key="3">
    <source>
        <dbReference type="Pfam" id="PF02481"/>
    </source>
</evidence>
<dbReference type="AlphaFoldDB" id="A0A7W9DAE2"/>
<protein>
    <submittedName>
        <fullName evidence="4">DNA processing protein</fullName>
    </submittedName>
</protein>
<dbReference type="Pfam" id="PF02481">
    <property type="entry name" value="DNA_processg_A"/>
    <property type="match status" value="1"/>
</dbReference>
<comment type="caution">
    <text evidence="4">The sequence shown here is derived from an EMBL/GenBank/DDBJ whole genome shotgun (WGS) entry which is preliminary data.</text>
</comment>
<dbReference type="GO" id="GO:0009294">
    <property type="term" value="P:DNA-mediated transformation"/>
    <property type="evidence" value="ECO:0007669"/>
    <property type="project" value="InterPro"/>
</dbReference>
<dbReference type="PANTHER" id="PTHR43022:SF1">
    <property type="entry name" value="PROTEIN SMF"/>
    <property type="match status" value="1"/>
</dbReference>
<feature type="region of interest" description="Disordered" evidence="2">
    <location>
        <begin position="1"/>
        <end position="20"/>
    </location>
</feature>
<comment type="similarity">
    <text evidence="1">Belongs to the DprA/Smf family.</text>
</comment>
<reference evidence="4 5" key="1">
    <citation type="submission" date="2020-08" db="EMBL/GenBank/DDBJ databases">
        <title>Sequencing the genomes of 1000 actinobacteria strains.</title>
        <authorList>
            <person name="Klenk H.-P."/>
        </authorList>
    </citation>
    <scope>NUCLEOTIDE SEQUENCE [LARGE SCALE GENOMIC DNA]</scope>
    <source>
        <strain evidence="4 5">DSM 23694</strain>
    </source>
</reference>
<gene>
    <name evidence="4" type="ORF">BKA12_000638</name>
</gene>
<proteinExistence type="inferred from homology"/>
<evidence type="ECO:0000256" key="2">
    <source>
        <dbReference type="SAM" id="MobiDB-lite"/>
    </source>
</evidence>